<evidence type="ECO:0000313" key="15">
    <source>
        <dbReference type="EMBL" id="AFM10820.1"/>
    </source>
</evidence>
<dbReference type="HOGENOM" id="CLU_006406_0_1_12"/>
<comment type="similarity">
    <text evidence="2 11 12">Belongs to the class-I aminoacyl-tRNA synthetase family.</text>
</comment>
<dbReference type="GO" id="GO:0006420">
    <property type="term" value="P:arginyl-tRNA aminoacylation"/>
    <property type="evidence" value="ECO:0007669"/>
    <property type="project" value="UniProtKB-UniRule"/>
</dbReference>
<dbReference type="Gene3D" id="3.30.1360.70">
    <property type="entry name" value="Arginyl tRNA synthetase N-terminal domain"/>
    <property type="match status" value="1"/>
</dbReference>
<dbReference type="STRING" id="869212.Turpa_0158"/>
<dbReference type="InterPro" id="IPR035684">
    <property type="entry name" value="ArgRS_core"/>
</dbReference>
<dbReference type="SMART" id="SM01016">
    <property type="entry name" value="Arg_tRNA_synt_N"/>
    <property type="match status" value="1"/>
</dbReference>
<evidence type="ECO:0000256" key="10">
    <source>
        <dbReference type="ARBA" id="ARBA00049339"/>
    </source>
</evidence>
<comment type="subunit">
    <text evidence="3 11">Monomer.</text>
</comment>
<dbReference type="SMART" id="SM00836">
    <property type="entry name" value="DALR_1"/>
    <property type="match status" value="1"/>
</dbReference>
<evidence type="ECO:0000256" key="7">
    <source>
        <dbReference type="ARBA" id="ARBA00022840"/>
    </source>
</evidence>
<dbReference type="SUPFAM" id="SSF52374">
    <property type="entry name" value="Nucleotidylyl transferase"/>
    <property type="match status" value="1"/>
</dbReference>
<protein>
    <recommendedName>
        <fullName evidence="11">Arginine--tRNA ligase</fullName>
        <ecNumber evidence="11">6.1.1.19</ecNumber>
    </recommendedName>
    <alternativeName>
        <fullName evidence="11">Arginyl-tRNA synthetase</fullName>
        <shortName evidence="11">ArgRS</shortName>
    </alternativeName>
</protein>
<dbReference type="GO" id="GO:0005737">
    <property type="term" value="C:cytoplasm"/>
    <property type="evidence" value="ECO:0007669"/>
    <property type="project" value="UniProtKB-SubCell"/>
</dbReference>
<dbReference type="Proteomes" id="UP000006048">
    <property type="component" value="Chromosome"/>
</dbReference>
<keyword evidence="4 11" id="KW-0963">Cytoplasm</keyword>
<name>I4B0L3_TURPD</name>
<evidence type="ECO:0000256" key="4">
    <source>
        <dbReference type="ARBA" id="ARBA00022490"/>
    </source>
</evidence>
<dbReference type="EMBL" id="CP002959">
    <property type="protein sequence ID" value="AFM10820.1"/>
    <property type="molecule type" value="Genomic_DNA"/>
</dbReference>
<feature type="domain" description="DALR anticodon binding" evidence="13">
    <location>
        <begin position="449"/>
        <end position="573"/>
    </location>
</feature>
<dbReference type="EC" id="6.1.1.19" evidence="11"/>
<reference evidence="15 16" key="1">
    <citation type="submission" date="2012-06" db="EMBL/GenBank/DDBJ databases">
        <title>The complete chromosome of genome of Turneriella parva DSM 21527.</title>
        <authorList>
            <consortium name="US DOE Joint Genome Institute (JGI-PGF)"/>
            <person name="Lucas S."/>
            <person name="Han J."/>
            <person name="Lapidus A."/>
            <person name="Bruce D."/>
            <person name="Goodwin L."/>
            <person name="Pitluck S."/>
            <person name="Peters L."/>
            <person name="Kyrpides N."/>
            <person name="Mavromatis K."/>
            <person name="Ivanova N."/>
            <person name="Mikhailova N."/>
            <person name="Chertkov O."/>
            <person name="Detter J.C."/>
            <person name="Tapia R."/>
            <person name="Han C."/>
            <person name="Land M."/>
            <person name="Hauser L."/>
            <person name="Markowitz V."/>
            <person name="Cheng J.-F."/>
            <person name="Hugenholtz P."/>
            <person name="Woyke T."/>
            <person name="Wu D."/>
            <person name="Gronow S."/>
            <person name="Wellnitz S."/>
            <person name="Brambilla E."/>
            <person name="Klenk H.-P."/>
            <person name="Eisen J.A."/>
        </authorList>
    </citation>
    <scope>NUCLEOTIDE SEQUENCE [LARGE SCALE GENOMIC DNA]</scope>
    <source>
        <strain evidence="16">ATCC BAA-1111 / DSM 21527 / NCTC 11395 / H</strain>
    </source>
</reference>
<comment type="catalytic activity">
    <reaction evidence="10 11">
        <text>tRNA(Arg) + L-arginine + ATP = L-arginyl-tRNA(Arg) + AMP + diphosphate</text>
        <dbReference type="Rhea" id="RHEA:20301"/>
        <dbReference type="Rhea" id="RHEA-COMP:9658"/>
        <dbReference type="Rhea" id="RHEA-COMP:9673"/>
        <dbReference type="ChEBI" id="CHEBI:30616"/>
        <dbReference type="ChEBI" id="CHEBI:32682"/>
        <dbReference type="ChEBI" id="CHEBI:33019"/>
        <dbReference type="ChEBI" id="CHEBI:78442"/>
        <dbReference type="ChEBI" id="CHEBI:78513"/>
        <dbReference type="ChEBI" id="CHEBI:456215"/>
        <dbReference type="EC" id="6.1.1.19"/>
    </reaction>
</comment>
<evidence type="ECO:0000259" key="14">
    <source>
        <dbReference type="SMART" id="SM01016"/>
    </source>
</evidence>
<sequence length="577" mass="63910">MTLRYFLKQIVAAAAERVAADGALSLPEGFAPRIDYTPDLKFGHYATPAAMELAKAFRQNPRAIAEKLIAAIDAAPFAKIELAGAGFINFTLNQSSIGKITPFANLADWLKANENETQSEKVIFEYVSANPTGPMNIVSARAASVGDSLTRIMKAAGHQVAREYYVNDYGNQVEKLGLSFAYRYLQKFKAVTLPEDCYQGEYIIEYLDAMLAAGQVQADLLLTADSVAALDEAKWLASAAKFFAPRGVTAILGEQQKDLQAFHTEFDRFFSEASLHESGAVLKAGAELEKRGKVALNDGAKVFLSKEYGDDKDRVIVRSDGRPTYLLADIAYHADKVARGFTTIIDIWGPDHHGYIARLSGALKALGFGEKAGETFKVIIAQQVNLLENGEPVVMSKRLGKFQTMRDLIQKIPVDVCRYFFVTRGLNTHLDFDLTLALDQSKKNPVYYVQYANARIHSIFRECVEPAGEINIEQLAVNAAGQAEREALLFWLLRFPELVQDIARNYEIQRMPEYLYQTATLFTTFYHAKNNRIKDLLATNAGEAAALLSLCNLTTQVLESGLGLLGITALREMHRDE</sequence>
<dbReference type="SUPFAM" id="SSF47323">
    <property type="entry name" value="Anticodon-binding domain of a subclass of class I aminoacyl-tRNA synthetases"/>
    <property type="match status" value="1"/>
</dbReference>
<dbReference type="KEGG" id="tpx:Turpa_0158"/>
<comment type="subcellular location">
    <subcellularLocation>
        <location evidence="1 11">Cytoplasm</location>
    </subcellularLocation>
</comment>
<proteinExistence type="inferred from homology"/>
<keyword evidence="9 11" id="KW-0030">Aminoacyl-tRNA synthetase</keyword>
<dbReference type="InterPro" id="IPR001278">
    <property type="entry name" value="Arg-tRNA-ligase"/>
</dbReference>
<dbReference type="FunFam" id="3.40.50.620:FF:000062">
    <property type="entry name" value="Arginine--tRNA ligase"/>
    <property type="match status" value="1"/>
</dbReference>
<dbReference type="Pfam" id="PF05746">
    <property type="entry name" value="DALR_1"/>
    <property type="match status" value="1"/>
</dbReference>
<evidence type="ECO:0000256" key="9">
    <source>
        <dbReference type="ARBA" id="ARBA00023146"/>
    </source>
</evidence>
<dbReference type="Pfam" id="PF00750">
    <property type="entry name" value="tRNA-synt_1d"/>
    <property type="match status" value="1"/>
</dbReference>
<dbReference type="InterPro" id="IPR009080">
    <property type="entry name" value="tRNAsynth_Ia_anticodon-bd"/>
</dbReference>
<dbReference type="RefSeq" id="WP_014801341.1">
    <property type="nucleotide sequence ID" value="NC_018020.1"/>
</dbReference>
<dbReference type="NCBIfam" id="TIGR00456">
    <property type="entry name" value="argS"/>
    <property type="match status" value="1"/>
</dbReference>
<dbReference type="Pfam" id="PF03485">
    <property type="entry name" value="Arg_tRNA_synt_N"/>
    <property type="match status" value="1"/>
</dbReference>
<dbReference type="GO" id="GO:0004814">
    <property type="term" value="F:arginine-tRNA ligase activity"/>
    <property type="evidence" value="ECO:0007669"/>
    <property type="project" value="UniProtKB-UniRule"/>
</dbReference>
<dbReference type="PRINTS" id="PR01038">
    <property type="entry name" value="TRNASYNTHARG"/>
</dbReference>
<feature type="domain" description="Arginyl tRNA synthetase N-terminal" evidence="14">
    <location>
        <begin position="5"/>
        <end position="92"/>
    </location>
</feature>
<dbReference type="Gene3D" id="1.10.730.10">
    <property type="entry name" value="Isoleucyl-tRNA Synthetase, Domain 1"/>
    <property type="match status" value="1"/>
</dbReference>
<dbReference type="InterPro" id="IPR008909">
    <property type="entry name" value="DALR_anticod-bd"/>
</dbReference>
<keyword evidence="5 11" id="KW-0436">Ligase</keyword>
<evidence type="ECO:0000256" key="6">
    <source>
        <dbReference type="ARBA" id="ARBA00022741"/>
    </source>
</evidence>
<evidence type="ECO:0000256" key="8">
    <source>
        <dbReference type="ARBA" id="ARBA00022917"/>
    </source>
</evidence>
<keyword evidence="16" id="KW-1185">Reference proteome</keyword>
<evidence type="ECO:0000256" key="12">
    <source>
        <dbReference type="RuleBase" id="RU363038"/>
    </source>
</evidence>
<gene>
    <name evidence="11" type="primary">argS</name>
    <name evidence="15" type="ordered locus">Turpa_0158</name>
</gene>
<keyword evidence="7 11" id="KW-0067">ATP-binding</keyword>
<evidence type="ECO:0000256" key="11">
    <source>
        <dbReference type="HAMAP-Rule" id="MF_00123"/>
    </source>
</evidence>
<dbReference type="HAMAP" id="MF_00123">
    <property type="entry name" value="Arg_tRNA_synth"/>
    <property type="match status" value="1"/>
</dbReference>
<dbReference type="CDD" id="cd00671">
    <property type="entry name" value="ArgRS_core"/>
    <property type="match status" value="1"/>
</dbReference>
<dbReference type="InterPro" id="IPR014729">
    <property type="entry name" value="Rossmann-like_a/b/a_fold"/>
</dbReference>
<dbReference type="AlphaFoldDB" id="I4B0L3"/>
<accession>I4B0L3</accession>
<organism evidence="15 16">
    <name type="scientific">Turneriella parva (strain ATCC BAA-1111 / DSM 21527 / NCTC 11395 / H)</name>
    <name type="common">Leptospira parva</name>
    <dbReference type="NCBI Taxonomy" id="869212"/>
    <lineage>
        <taxon>Bacteria</taxon>
        <taxon>Pseudomonadati</taxon>
        <taxon>Spirochaetota</taxon>
        <taxon>Spirochaetia</taxon>
        <taxon>Leptospirales</taxon>
        <taxon>Leptospiraceae</taxon>
        <taxon>Turneriella</taxon>
    </lineage>
</organism>
<keyword evidence="6 11" id="KW-0547">Nucleotide-binding</keyword>
<feature type="short sequence motif" description="'HIGH' region" evidence="11">
    <location>
        <begin position="129"/>
        <end position="139"/>
    </location>
</feature>
<dbReference type="PANTHER" id="PTHR11956:SF5">
    <property type="entry name" value="ARGININE--TRNA LIGASE, CYTOPLASMIC"/>
    <property type="match status" value="1"/>
</dbReference>
<dbReference type="InterPro" id="IPR005148">
    <property type="entry name" value="Arg-tRNA-synth_N"/>
</dbReference>
<dbReference type="PANTHER" id="PTHR11956">
    <property type="entry name" value="ARGINYL-TRNA SYNTHETASE"/>
    <property type="match status" value="1"/>
</dbReference>
<dbReference type="InterPro" id="IPR036695">
    <property type="entry name" value="Arg-tRNA-synth_N_sf"/>
</dbReference>
<dbReference type="GO" id="GO:0005524">
    <property type="term" value="F:ATP binding"/>
    <property type="evidence" value="ECO:0007669"/>
    <property type="project" value="UniProtKB-UniRule"/>
</dbReference>
<keyword evidence="8 11" id="KW-0648">Protein biosynthesis</keyword>
<evidence type="ECO:0000313" key="16">
    <source>
        <dbReference type="Proteomes" id="UP000006048"/>
    </source>
</evidence>
<evidence type="ECO:0000256" key="2">
    <source>
        <dbReference type="ARBA" id="ARBA00005594"/>
    </source>
</evidence>
<evidence type="ECO:0000256" key="5">
    <source>
        <dbReference type="ARBA" id="ARBA00022598"/>
    </source>
</evidence>
<evidence type="ECO:0000256" key="1">
    <source>
        <dbReference type="ARBA" id="ARBA00004496"/>
    </source>
</evidence>
<evidence type="ECO:0000256" key="3">
    <source>
        <dbReference type="ARBA" id="ARBA00011245"/>
    </source>
</evidence>
<dbReference type="Gene3D" id="3.40.50.620">
    <property type="entry name" value="HUPs"/>
    <property type="match status" value="1"/>
</dbReference>
<evidence type="ECO:0000259" key="13">
    <source>
        <dbReference type="SMART" id="SM00836"/>
    </source>
</evidence>
<dbReference type="OrthoDB" id="9805987at2"/>
<dbReference type="PATRIC" id="fig|869212.3.peg.116"/>
<dbReference type="SUPFAM" id="SSF55190">
    <property type="entry name" value="Arginyl-tRNA synthetase (ArgRS), N-terminal 'additional' domain"/>
    <property type="match status" value="1"/>
</dbReference>